<reference evidence="1 3" key="2">
    <citation type="journal article" date="2014" name="BMC Genomics">
        <title>An improved genome release (version Mt4.0) for the model legume Medicago truncatula.</title>
        <authorList>
            <person name="Tang H."/>
            <person name="Krishnakumar V."/>
            <person name="Bidwell S."/>
            <person name="Rosen B."/>
            <person name="Chan A."/>
            <person name="Zhou S."/>
            <person name="Gentzbittel L."/>
            <person name="Childs K.L."/>
            <person name="Yandell M."/>
            <person name="Gundlach H."/>
            <person name="Mayer K.F."/>
            <person name="Schwartz D.C."/>
            <person name="Town C.D."/>
        </authorList>
    </citation>
    <scope>GENOME REANNOTATION</scope>
    <source>
        <strain evidence="2 3">cv. Jemalong A17</strain>
    </source>
</reference>
<dbReference type="EnsemblPlants" id="AES97862">
    <property type="protein sequence ID" value="AES97862"/>
    <property type="gene ID" value="MTR_5g061080"/>
</dbReference>
<evidence type="ECO:0000313" key="2">
    <source>
        <dbReference type="EnsemblPlants" id="AES97862"/>
    </source>
</evidence>
<dbReference type="eggNOG" id="KOG0017">
    <property type="taxonomic scope" value="Eukaryota"/>
</dbReference>
<dbReference type="PANTHER" id="PTHR33067">
    <property type="entry name" value="RNA-DIRECTED DNA POLYMERASE-RELATED"/>
    <property type="match status" value="1"/>
</dbReference>
<reference evidence="1 3" key="1">
    <citation type="journal article" date="2011" name="Nature">
        <title>The Medicago genome provides insight into the evolution of rhizobial symbioses.</title>
        <authorList>
            <person name="Young N.D."/>
            <person name="Debelle F."/>
            <person name="Oldroyd G.E."/>
            <person name="Geurts R."/>
            <person name="Cannon S.B."/>
            <person name="Udvardi M.K."/>
            <person name="Benedito V.A."/>
            <person name="Mayer K.F."/>
            <person name="Gouzy J."/>
            <person name="Schoof H."/>
            <person name="Van de Peer Y."/>
            <person name="Proost S."/>
            <person name="Cook D.R."/>
            <person name="Meyers B.C."/>
            <person name="Spannagl M."/>
            <person name="Cheung F."/>
            <person name="De Mita S."/>
            <person name="Krishnakumar V."/>
            <person name="Gundlach H."/>
            <person name="Zhou S."/>
            <person name="Mudge J."/>
            <person name="Bharti A.K."/>
            <person name="Murray J.D."/>
            <person name="Naoumkina M.A."/>
            <person name="Rosen B."/>
            <person name="Silverstein K.A."/>
            <person name="Tang H."/>
            <person name="Rombauts S."/>
            <person name="Zhao P.X."/>
            <person name="Zhou P."/>
            <person name="Barbe V."/>
            <person name="Bardou P."/>
            <person name="Bechner M."/>
            <person name="Bellec A."/>
            <person name="Berger A."/>
            <person name="Berges H."/>
            <person name="Bidwell S."/>
            <person name="Bisseling T."/>
            <person name="Choisne N."/>
            <person name="Couloux A."/>
            <person name="Denny R."/>
            <person name="Deshpande S."/>
            <person name="Dai X."/>
            <person name="Doyle J.J."/>
            <person name="Dudez A.M."/>
            <person name="Farmer A.D."/>
            <person name="Fouteau S."/>
            <person name="Franken C."/>
            <person name="Gibelin C."/>
            <person name="Gish J."/>
            <person name="Goldstein S."/>
            <person name="Gonzalez A.J."/>
            <person name="Green P.J."/>
            <person name="Hallab A."/>
            <person name="Hartog M."/>
            <person name="Hua A."/>
            <person name="Humphray S.J."/>
            <person name="Jeong D.H."/>
            <person name="Jing Y."/>
            <person name="Jocker A."/>
            <person name="Kenton S.M."/>
            <person name="Kim D.J."/>
            <person name="Klee K."/>
            <person name="Lai H."/>
            <person name="Lang C."/>
            <person name="Lin S."/>
            <person name="Macmil S.L."/>
            <person name="Magdelenat G."/>
            <person name="Matthews L."/>
            <person name="McCorrison J."/>
            <person name="Monaghan E.L."/>
            <person name="Mun J.H."/>
            <person name="Najar F.Z."/>
            <person name="Nicholson C."/>
            <person name="Noirot C."/>
            <person name="O'Bleness M."/>
            <person name="Paule C.R."/>
            <person name="Poulain J."/>
            <person name="Prion F."/>
            <person name="Qin B."/>
            <person name="Qu C."/>
            <person name="Retzel E.F."/>
            <person name="Riddle C."/>
            <person name="Sallet E."/>
            <person name="Samain S."/>
            <person name="Samson N."/>
            <person name="Sanders I."/>
            <person name="Saurat O."/>
            <person name="Scarpelli C."/>
            <person name="Schiex T."/>
            <person name="Segurens B."/>
            <person name="Severin A.J."/>
            <person name="Sherrier D.J."/>
            <person name="Shi R."/>
            <person name="Sims S."/>
            <person name="Singer S.R."/>
            <person name="Sinharoy S."/>
            <person name="Sterck L."/>
            <person name="Viollet A."/>
            <person name="Wang B.B."/>
            <person name="Wang K."/>
            <person name="Wang M."/>
            <person name="Wang X."/>
            <person name="Warfsmann J."/>
            <person name="Weissenbach J."/>
            <person name="White D.D."/>
            <person name="White J.D."/>
            <person name="Wiley G.B."/>
            <person name="Wincker P."/>
            <person name="Xing Y."/>
            <person name="Yang L."/>
            <person name="Yao Z."/>
            <person name="Ying F."/>
            <person name="Zhai J."/>
            <person name="Zhou L."/>
            <person name="Zuber A."/>
            <person name="Denarie J."/>
            <person name="Dixon R.A."/>
            <person name="May G.D."/>
            <person name="Schwartz D.C."/>
            <person name="Rogers J."/>
            <person name="Quetier F."/>
            <person name="Town C.D."/>
            <person name="Roe B.A."/>
        </authorList>
    </citation>
    <scope>NUCLEOTIDE SEQUENCE [LARGE SCALE GENOMIC DNA]</scope>
    <source>
        <strain evidence="1">A17</strain>
        <strain evidence="2 3">cv. Jemalong A17</strain>
    </source>
</reference>
<dbReference type="OMA" id="RNETCKI"/>
<protein>
    <submittedName>
        <fullName evidence="1 2">Uncharacterized protein</fullName>
    </submittedName>
</protein>
<reference evidence="2" key="3">
    <citation type="submission" date="2015-04" db="UniProtKB">
        <authorList>
            <consortium name="EnsemblPlants"/>
        </authorList>
    </citation>
    <scope>IDENTIFICATION</scope>
    <source>
        <strain evidence="2">cv. Jemalong A17</strain>
    </source>
</reference>
<evidence type="ECO:0000313" key="1">
    <source>
        <dbReference type="EMBL" id="AES97862.1"/>
    </source>
</evidence>
<accession>G7K940</accession>
<dbReference type="Proteomes" id="UP000002051">
    <property type="component" value="Chromosome 5"/>
</dbReference>
<dbReference type="EMBL" id="CM001221">
    <property type="protein sequence ID" value="AES97862.1"/>
    <property type="molecule type" value="Genomic_DNA"/>
</dbReference>
<dbReference type="HOGENOM" id="CLU_1398243_0_0_1"/>
<sequence>MFSQGIKNTQGQLERFSKEMEKFKRGMKFLLRTWKCKWDNCLLKLQMLQEQTGFSGTTLDNPRNETCKIMEVEKDEEKEIYLLTTENPRCFSILVNIKGFYVEKFMCDLGSSANMMSLSLFNKIGGLELKPYRGYQHRWIHFPIEVVVMEIRGLDRVQMILERPFLATSRVMINVDQGEIIIRLGEDYITYKVYG</sequence>
<name>G7K940_MEDTR</name>
<proteinExistence type="predicted"/>
<gene>
    <name evidence="1" type="ordered locus">MTR_5g061080</name>
</gene>
<dbReference type="AlphaFoldDB" id="G7K940"/>
<keyword evidence="3" id="KW-1185">Reference proteome</keyword>
<organism evidence="1 3">
    <name type="scientific">Medicago truncatula</name>
    <name type="common">Barrel medic</name>
    <name type="synonym">Medicago tribuloides</name>
    <dbReference type="NCBI Taxonomy" id="3880"/>
    <lineage>
        <taxon>Eukaryota</taxon>
        <taxon>Viridiplantae</taxon>
        <taxon>Streptophyta</taxon>
        <taxon>Embryophyta</taxon>
        <taxon>Tracheophyta</taxon>
        <taxon>Spermatophyta</taxon>
        <taxon>Magnoliopsida</taxon>
        <taxon>eudicotyledons</taxon>
        <taxon>Gunneridae</taxon>
        <taxon>Pentapetalae</taxon>
        <taxon>rosids</taxon>
        <taxon>fabids</taxon>
        <taxon>Fabales</taxon>
        <taxon>Fabaceae</taxon>
        <taxon>Papilionoideae</taxon>
        <taxon>50 kb inversion clade</taxon>
        <taxon>NPAAA clade</taxon>
        <taxon>Hologalegina</taxon>
        <taxon>IRL clade</taxon>
        <taxon>Trifolieae</taxon>
        <taxon>Medicago</taxon>
    </lineage>
</organism>
<dbReference type="PANTHER" id="PTHR33067:SF31">
    <property type="entry name" value="RNA-DIRECTED DNA POLYMERASE"/>
    <property type="match status" value="1"/>
</dbReference>
<dbReference type="PaxDb" id="3880-AES97862"/>
<evidence type="ECO:0000313" key="3">
    <source>
        <dbReference type="Proteomes" id="UP000002051"/>
    </source>
</evidence>